<reference evidence="17 19" key="2">
    <citation type="journal article" date="2013" name="Nature">
        <title>Insights into bilaterian evolution from three spiralian genomes.</title>
        <authorList>
            <person name="Simakov O."/>
            <person name="Marletaz F."/>
            <person name="Cho S.J."/>
            <person name="Edsinger-Gonzales E."/>
            <person name="Havlak P."/>
            <person name="Hellsten U."/>
            <person name="Kuo D.H."/>
            <person name="Larsson T."/>
            <person name="Lv J."/>
            <person name="Arendt D."/>
            <person name="Savage R."/>
            <person name="Osoegawa K."/>
            <person name="de Jong P."/>
            <person name="Grimwood J."/>
            <person name="Chapman J.A."/>
            <person name="Shapiro H."/>
            <person name="Aerts A."/>
            <person name="Otillar R.P."/>
            <person name="Terry A.Y."/>
            <person name="Boore J.L."/>
            <person name="Grigoriev I.V."/>
            <person name="Lindberg D.R."/>
            <person name="Seaver E.C."/>
            <person name="Weisblat D.A."/>
            <person name="Putnam N.H."/>
            <person name="Rokhsar D.S."/>
        </authorList>
    </citation>
    <scope>NUCLEOTIDE SEQUENCE</scope>
    <source>
        <strain evidence="17 19">I ESC-2004</strain>
    </source>
</reference>
<keyword evidence="6" id="KW-0560">Oxidoreductase</keyword>
<accession>R7UNP9</accession>
<dbReference type="STRING" id="283909.R7UNP9"/>
<proteinExistence type="inferred from homology"/>
<dbReference type="PANTHER" id="PTHR21624">
    <property type="entry name" value="STEROL DESATURASE-RELATED PROTEIN"/>
    <property type="match status" value="1"/>
</dbReference>
<dbReference type="PANTHER" id="PTHR21624:SF1">
    <property type="entry name" value="ALKYLGLYCEROL MONOOXYGENASE"/>
    <property type="match status" value="1"/>
</dbReference>
<reference evidence="18" key="3">
    <citation type="submission" date="2015-06" db="UniProtKB">
        <authorList>
            <consortium name="EnsemblMetazoa"/>
        </authorList>
    </citation>
    <scope>IDENTIFICATION</scope>
</reference>
<dbReference type="EMBL" id="AMQN01006836">
    <property type="status" value="NOT_ANNOTATED_CDS"/>
    <property type="molecule type" value="Genomic_DNA"/>
</dbReference>
<dbReference type="Pfam" id="PF24858">
    <property type="entry name" value="AGMP_C"/>
    <property type="match status" value="1"/>
</dbReference>
<dbReference type="EMBL" id="KB299289">
    <property type="protein sequence ID" value="ELU08154.1"/>
    <property type="molecule type" value="Genomic_DNA"/>
</dbReference>
<feature type="transmembrane region" description="Helical" evidence="14">
    <location>
        <begin position="87"/>
        <end position="106"/>
    </location>
</feature>
<feature type="transmembrane region" description="Helical" evidence="14">
    <location>
        <begin position="424"/>
        <end position="453"/>
    </location>
</feature>
<keyword evidence="9 14" id="KW-0472">Membrane</keyword>
<evidence type="ECO:0000256" key="9">
    <source>
        <dbReference type="ARBA" id="ARBA00023136"/>
    </source>
</evidence>
<feature type="domain" description="Alkylglycerol monooxygenase C-terminal" evidence="16">
    <location>
        <begin position="352"/>
        <end position="424"/>
    </location>
</feature>
<dbReference type="GO" id="GO:0005789">
    <property type="term" value="C:endoplasmic reticulum membrane"/>
    <property type="evidence" value="ECO:0007669"/>
    <property type="project" value="UniProtKB-SubCell"/>
</dbReference>
<comment type="catalytic activity">
    <reaction evidence="13">
        <text>1-O-(1,2-saturated-alkyl)-sn-glycerol + (6R)-L-erythro-5,6,7,8-tetrahydrobiopterin + O2 = a 1-(1-hydroxyalkyl)-sn-glycerol + (6R)-L-erythro-6,7-dihydrobiopterin + H2O</text>
        <dbReference type="Rhea" id="RHEA:36255"/>
        <dbReference type="ChEBI" id="CHEBI:15377"/>
        <dbReference type="ChEBI" id="CHEBI:15379"/>
        <dbReference type="ChEBI" id="CHEBI:43120"/>
        <dbReference type="ChEBI" id="CHEBI:59560"/>
        <dbReference type="ChEBI" id="CHEBI:73418"/>
        <dbReference type="ChEBI" id="CHEBI:83957"/>
        <dbReference type="EC" id="1.14.16.5"/>
    </reaction>
</comment>
<dbReference type="GO" id="GO:0008610">
    <property type="term" value="P:lipid biosynthetic process"/>
    <property type="evidence" value="ECO:0007669"/>
    <property type="project" value="InterPro"/>
</dbReference>
<comment type="similarity">
    <text evidence="10">Belongs to the sterol desaturase family. TMEM195 subfamily.</text>
</comment>
<dbReference type="AlphaFoldDB" id="R7UNP9"/>
<evidence type="ECO:0000256" key="13">
    <source>
        <dbReference type="ARBA" id="ARBA00047556"/>
    </source>
</evidence>
<comment type="cofactor">
    <cofactor evidence="1">
        <name>Fe cation</name>
        <dbReference type="ChEBI" id="CHEBI:24875"/>
    </cofactor>
</comment>
<evidence type="ECO:0000259" key="15">
    <source>
        <dbReference type="Pfam" id="PF04116"/>
    </source>
</evidence>
<evidence type="ECO:0000259" key="16">
    <source>
        <dbReference type="Pfam" id="PF24858"/>
    </source>
</evidence>
<evidence type="ECO:0000256" key="2">
    <source>
        <dbReference type="ARBA" id="ARBA00004477"/>
    </source>
</evidence>
<feature type="transmembrane region" description="Helical" evidence="14">
    <location>
        <begin position="58"/>
        <end position="75"/>
    </location>
</feature>
<evidence type="ECO:0000256" key="7">
    <source>
        <dbReference type="ARBA" id="ARBA00023004"/>
    </source>
</evidence>
<dbReference type="Proteomes" id="UP000014760">
    <property type="component" value="Unassembled WGS sequence"/>
</dbReference>
<dbReference type="HOGENOM" id="CLU_033631_2_1_1"/>
<dbReference type="OrthoDB" id="6354873at2759"/>
<evidence type="ECO:0000256" key="6">
    <source>
        <dbReference type="ARBA" id="ARBA00023002"/>
    </source>
</evidence>
<feature type="transmembrane region" description="Helical" evidence="14">
    <location>
        <begin position="182"/>
        <end position="204"/>
    </location>
</feature>
<evidence type="ECO:0000256" key="11">
    <source>
        <dbReference type="ARBA" id="ARBA00039026"/>
    </source>
</evidence>
<evidence type="ECO:0000313" key="19">
    <source>
        <dbReference type="Proteomes" id="UP000014760"/>
    </source>
</evidence>
<dbReference type="InterPro" id="IPR056853">
    <property type="entry name" value="AGMP_C"/>
</dbReference>
<evidence type="ECO:0000256" key="10">
    <source>
        <dbReference type="ARBA" id="ARBA00038190"/>
    </source>
</evidence>
<evidence type="ECO:0000256" key="4">
    <source>
        <dbReference type="ARBA" id="ARBA00022824"/>
    </source>
</evidence>
<dbReference type="GO" id="GO:0005506">
    <property type="term" value="F:iron ion binding"/>
    <property type="evidence" value="ECO:0007669"/>
    <property type="project" value="InterPro"/>
</dbReference>
<feature type="transmembrane region" description="Helical" evidence="14">
    <location>
        <begin position="126"/>
        <end position="145"/>
    </location>
</feature>
<dbReference type="GO" id="GO:0006643">
    <property type="term" value="P:membrane lipid metabolic process"/>
    <property type="evidence" value="ECO:0007669"/>
    <property type="project" value="TreeGrafter"/>
</dbReference>
<evidence type="ECO:0000256" key="1">
    <source>
        <dbReference type="ARBA" id="ARBA00001962"/>
    </source>
</evidence>
<evidence type="ECO:0000313" key="17">
    <source>
        <dbReference type="EMBL" id="ELU08154.1"/>
    </source>
</evidence>
<keyword evidence="3 14" id="KW-0812">Transmembrane</keyword>
<reference evidence="19" key="1">
    <citation type="submission" date="2012-12" db="EMBL/GenBank/DDBJ databases">
        <authorList>
            <person name="Hellsten U."/>
            <person name="Grimwood J."/>
            <person name="Chapman J.A."/>
            <person name="Shapiro H."/>
            <person name="Aerts A."/>
            <person name="Otillar R.P."/>
            <person name="Terry A.Y."/>
            <person name="Boore J.L."/>
            <person name="Simakov O."/>
            <person name="Marletaz F."/>
            <person name="Cho S.-J."/>
            <person name="Edsinger-Gonzales E."/>
            <person name="Havlak P."/>
            <person name="Kuo D.-H."/>
            <person name="Larsson T."/>
            <person name="Lv J."/>
            <person name="Arendt D."/>
            <person name="Savage R."/>
            <person name="Osoegawa K."/>
            <person name="de Jong P."/>
            <person name="Lindberg D.R."/>
            <person name="Seaver E.C."/>
            <person name="Weisblat D.A."/>
            <person name="Putnam N.H."/>
            <person name="Grigoriev I.V."/>
            <person name="Rokhsar D.S."/>
        </authorList>
    </citation>
    <scope>NUCLEOTIDE SEQUENCE</scope>
    <source>
        <strain evidence="19">I ESC-2004</strain>
    </source>
</reference>
<organism evidence="17">
    <name type="scientific">Capitella teleta</name>
    <name type="common">Polychaete worm</name>
    <dbReference type="NCBI Taxonomy" id="283909"/>
    <lineage>
        <taxon>Eukaryota</taxon>
        <taxon>Metazoa</taxon>
        <taxon>Spiralia</taxon>
        <taxon>Lophotrochozoa</taxon>
        <taxon>Annelida</taxon>
        <taxon>Polychaeta</taxon>
        <taxon>Sedentaria</taxon>
        <taxon>Scolecida</taxon>
        <taxon>Capitellidae</taxon>
        <taxon>Capitella</taxon>
    </lineage>
</organism>
<sequence>MAGEVNAGLASALNESVVNPVERLDEVTQVARSLFYLITPNESSFEHLSEVPNYRLKALPYAPFLLLCEVILLWIQGKRLPRWNDSLTSLCSTLLIYLPVIVLGQMEMNLYIWLYENVRVVDLPWNAWYTWVLGILTVDLGSYLWHRAAHEVNLIWAFHQVHHTPEDFNLFVGLRLPSLNRYIAIFFYLPCAFLIPPSIFATHFQLNYMFQFWIHTDAIPTLGIMDYVINNPSLHRVHHGRNRYCIDTNYAAVFSFWDWLFGTLQREKKDETLYYGLVHPINSWDSFYMQIHHLKYMFGRLFELNKWSDRISLFVKGPGWQPGTPRLGYYEDIPEIPKDKSRYDKKVPMIGNIYLLVHAIIGFYVFQKIKITKLMFPASSSNIVYGQALFILWTIGNIGWILEHKSYAPLLEAGRCAAYFLLEIILYDVFAVSATGLLVLRITFGLSFLFWIFNQNMFKTDKLKQK</sequence>
<comment type="subcellular location">
    <subcellularLocation>
        <location evidence="2">Endoplasmic reticulum membrane</location>
        <topology evidence="2">Multi-pass membrane protein</topology>
    </subcellularLocation>
</comment>
<dbReference type="InterPro" id="IPR051689">
    <property type="entry name" value="Sterol_desaturase/TMEM195"/>
</dbReference>
<dbReference type="EnsemblMetazoa" id="CapteT208876">
    <property type="protein sequence ID" value="CapteP208876"/>
    <property type="gene ID" value="CapteG208876"/>
</dbReference>
<dbReference type="GO" id="GO:0050479">
    <property type="term" value="F:glyceryl-ether monooxygenase activity"/>
    <property type="evidence" value="ECO:0007669"/>
    <property type="project" value="UniProtKB-EC"/>
</dbReference>
<name>R7UNP9_CAPTE</name>
<keyword evidence="4" id="KW-0256">Endoplasmic reticulum</keyword>
<evidence type="ECO:0000256" key="14">
    <source>
        <dbReference type="SAM" id="Phobius"/>
    </source>
</evidence>
<evidence type="ECO:0000256" key="3">
    <source>
        <dbReference type="ARBA" id="ARBA00022692"/>
    </source>
</evidence>
<keyword evidence="5 14" id="KW-1133">Transmembrane helix</keyword>
<feature type="transmembrane region" description="Helical" evidence="14">
    <location>
        <begin position="385"/>
        <end position="403"/>
    </location>
</feature>
<evidence type="ECO:0000256" key="12">
    <source>
        <dbReference type="ARBA" id="ARBA00040992"/>
    </source>
</evidence>
<keyword evidence="8" id="KW-0443">Lipid metabolism</keyword>
<gene>
    <name evidence="17" type="ORF">CAPTEDRAFT_208876</name>
</gene>
<feature type="transmembrane region" description="Helical" evidence="14">
    <location>
        <begin position="347"/>
        <end position="365"/>
    </location>
</feature>
<evidence type="ECO:0000256" key="5">
    <source>
        <dbReference type="ARBA" id="ARBA00022989"/>
    </source>
</evidence>
<protein>
    <recommendedName>
        <fullName evidence="12">Alkylglycerol monooxygenase</fullName>
        <ecNumber evidence="11">1.14.16.5</ecNumber>
    </recommendedName>
</protein>
<keyword evidence="19" id="KW-1185">Reference proteome</keyword>
<dbReference type="Pfam" id="PF04116">
    <property type="entry name" value="FA_hydroxylase"/>
    <property type="match status" value="1"/>
</dbReference>
<evidence type="ECO:0000256" key="8">
    <source>
        <dbReference type="ARBA" id="ARBA00023098"/>
    </source>
</evidence>
<evidence type="ECO:0000313" key="18">
    <source>
        <dbReference type="EnsemblMetazoa" id="CapteP208876"/>
    </source>
</evidence>
<keyword evidence="7" id="KW-0408">Iron</keyword>
<feature type="domain" description="Fatty acid hydroxylase" evidence="15">
    <location>
        <begin position="131"/>
        <end position="263"/>
    </location>
</feature>
<dbReference type="EC" id="1.14.16.5" evidence="11"/>
<dbReference type="InterPro" id="IPR006694">
    <property type="entry name" value="Fatty_acid_hydroxylase"/>
</dbReference>
<dbReference type="OMA" id="IFQYWLH"/>